<dbReference type="PANTHER" id="PTHR33608:SF6">
    <property type="entry name" value="BLL2464 PROTEIN"/>
    <property type="match status" value="1"/>
</dbReference>
<accession>A0A7W5DXG3</accession>
<dbReference type="SUPFAM" id="SSF53300">
    <property type="entry name" value="vWA-like"/>
    <property type="match status" value="1"/>
</dbReference>
<dbReference type="Pfam" id="PF01882">
    <property type="entry name" value="DUF58"/>
    <property type="match status" value="1"/>
</dbReference>
<name>A0A7W5DXG3_9BACT</name>
<dbReference type="RefSeq" id="WP_184304745.1">
    <property type="nucleotide sequence ID" value="NZ_JACHXU010000006.1"/>
</dbReference>
<evidence type="ECO:0000313" key="3">
    <source>
        <dbReference type="Proteomes" id="UP000536179"/>
    </source>
</evidence>
<feature type="domain" description="DUF58" evidence="1">
    <location>
        <begin position="42"/>
        <end position="269"/>
    </location>
</feature>
<dbReference type="AlphaFoldDB" id="A0A7W5DXG3"/>
<comment type="caution">
    <text evidence="2">The sequence shown here is derived from an EMBL/GenBank/DDBJ whole genome shotgun (WGS) entry which is preliminary data.</text>
</comment>
<keyword evidence="3" id="KW-1185">Reference proteome</keyword>
<dbReference type="Gene3D" id="3.40.50.410">
    <property type="entry name" value="von Willebrand factor, type A domain"/>
    <property type="match status" value="1"/>
</dbReference>
<proteinExistence type="predicted"/>
<dbReference type="Proteomes" id="UP000536179">
    <property type="component" value="Unassembled WGS sequence"/>
</dbReference>
<gene>
    <name evidence="2" type="ORF">FHS27_002135</name>
</gene>
<dbReference type="InterPro" id="IPR036465">
    <property type="entry name" value="vWFA_dom_sf"/>
</dbReference>
<evidence type="ECO:0000313" key="2">
    <source>
        <dbReference type="EMBL" id="MBB3206326.1"/>
    </source>
</evidence>
<sequence>MIPSEVLKKIKRIQLRTSHRVDELLTGSWHSAFKGRGIEFEEVRPYQVGDDVRTIDWNVTARSDTPFVKLFREERELAVMLLVDLSPSIGFGTQHQTKRELVTELGATLAMSAIKNNDKVGLTLFTDQIEKHIPPRKGSRHVLRLIREMLYCDPVGTRTDLVAAIDHFNRTTHRRSVVFWISDFLLGSVPQSGSPQSETQRANAEKSLERSMRVLSRRHDVIPIIVGDEREMRLPRVGLIRLRDSETGRVQLVDTGSRRVRQQYEAISQQRMNARDAMFARLKWMPLHLQTGDDIVEPLQRYFHRRERQGK</sequence>
<dbReference type="PANTHER" id="PTHR33608">
    <property type="entry name" value="BLL2464 PROTEIN"/>
    <property type="match status" value="1"/>
</dbReference>
<dbReference type="InterPro" id="IPR002881">
    <property type="entry name" value="DUF58"/>
</dbReference>
<reference evidence="2 3" key="1">
    <citation type="submission" date="2020-08" db="EMBL/GenBank/DDBJ databases">
        <title>Genomic Encyclopedia of Type Strains, Phase III (KMG-III): the genomes of soil and plant-associated and newly described type strains.</title>
        <authorList>
            <person name="Whitman W."/>
        </authorList>
    </citation>
    <scope>NUCLEOTIDE SEQUENCE [LARGE SCALE GENOMIC DNA]</scope>
    <source>
        <strain evidence="2 3">CECT 8075</strain>
    </source>
</reference>
<organism evidence="2 3">
    <name type="scientific">Aporhodopirellula rubra</name>
    <dbReference type="NCBI Taxonomy" id="980271"/>
    <lineage>
        <taxon>Bacteria</taxon>
        <taxon>Pseudomonadati</taxon>
        <taxon>Planctomycetota</taxon>
        <taxon>Planctomycetia</taxon>
        <taxon>Pirellulales</taxon>
        <taxon>Pirellulaceae</taxon>
        <taxon>Aporhodopirellula</taxon>
    </lineage>
</organism>
<protein>
    <submittedName>
        <fullName evidence="2">Uncharacterized protein (DUF58 family)</fullName>
    </submittedName>
</protein>
<evidence type="ECO:0000259" key="1">
    <source>
        <dbReference type="Pfam" id="PF01882"/>
    </source>
</evidence>
<dbReference type="EMBL" id="JACHXU010000006">
    <property type="protein sequence ID" value="MBB3206326.1"/>
    <property type="molecule type" value="Genomic_DNA"/>
</dbReference>